<reference evidence="1" key="1">
    <citation type="submission" date="2022-08" db="EMBL/GenBank/DDBJ databases">
        <authorList>
            <person name="Kallberg Y."/>
            <person name="Tangrot J."/>
            <person name="Rosling A."/>
        </authorList>
    </citation>
    <scope>NUCLEOTIDE SEQUENCE</scope>
    <source>
        <strain evidence="1">Wild A</strain>
    </source>
</reference>
<name>A0A9W4T888_9GLOM</name>
<accession>A0A9W4T888</accession>
<dbReference type="EMBL" id="CAMKVN010015417">
    <property type="protein sequence ID" value="CAI2197000.1"/>
    <property type="molecule type" value="Genomic_DNA"/>
</dbReference>
<comment type="caution">
    <text evidence="1">The sequence shown here is derived from an EMBL/GenBank/DDBJ whole genome shotgun (WGS) entry which is preliminary data.</text>
</comment>
<dbReference type="Proteomes" id="UP001153678">
    <property type="component" value="Unassembled WGS sequence"/>
</dbReference>
<keyword evidence="2" id="KW-1185">Reference proteome</keyword>
<sequence length="65" mass="7403">MVRQLVIVVVECKHSVVNRCFTWIGNLIVKSNPIGSTRSNPNQIFIGVFEIIEIDVDHVMAIDFF</sequence>
<organism evidence="1 2">
    <name type="scientific">Funneliformis geosporum</name>
    <dbReference type="NCBI Taxonomy" id="1117311"/>
    <lineage>
        <taxon>Eukaryota</taxon>
        <taxon>Fungi</taxon>
        <taxon>Fungi incertae sedis</taxon>
        <taxon>Mucoromycota</taxon>
        <taxon>Glomeromycotina</taxon>
        <taxon>Glomeromycetes</taxon>
        <taxon>Glomerales</taxon>
        <taxon>Glomeraceae</taxon>
        <taxon>Funneliformis</taxon>
    </lineage>
</organism>
<feature type="non-terminal residue" evidence="1">
    <location>
        <position position="65"/>
    </location>
</feature>
<evidence type="ECO:0000313" key="2">
    <source>
        <dbReference type="Proteomes" id="UP001153678"/>
    </source>
</evidence>
<dbReference type="AlphaFoldDB" id="A0A9W4T888"/>
<gene>
    <name evidence="1" type="ORF">FWILDA_LOCUS17858</name>
</gene>
<proteinExistence type="predicted"/>
<protein>
    <submittedName>
        <fullName evidence="1">4734_t:CDS:1</fullName>
    </submittedName>
</protein>
<evidence type="ECO:0000313" key="1">
    <source>
        <dbReference type="EMBL" id="CAI2197000.1"/>
    </source>
</evidence>
<feature type="non-terminal residue" evidence="1">
    <location>
        <position position="1"/>
    </location>
</feature>